<keyword evidence="5" id="KW-1185">Reference proteome</keyword>
<comment type="similarity">
    <text evidence="1">Belongs to the ice-binding protein family.</text>
</comment>
<name>A0A9P5YQT5_9AGAR</name>
<evidence type="ECO:0000256" key="2">
    <source>
        <dbReference type="ARBA" id="ARBA00022729"/>
    </source>
</evidence>
<dbReference type="Pfam" id="PF11999">
    <property type="entry name" value="Ice_binding"/>
    <property type="match status" value="1"/>
</dbReference>
<dbReference type="EMBL" id="MU155481">
    <property type="protein sequence ID" value="KAF9472979.1"/>
    <property type="molecule type" value="Genomic_DNA"/>
</dbReference>
<protein>
    <recommendedName>
        <fullName evidence="6">Antifreeze protein</fullName>
    </recommendedName>
</protein>
<evidence type="ECO:0008006" key="6">
    <source>
        <dbReference type="Google" id="ProtNLM"/>
    </source>
</evidence>
<dbReference type="InterPro" id="IPR021884">
    <property type="entry name" value="Ice-bd_prot"/>
</dbReference>
<proteinExistence type="inferred from homology"/>
<accession>A0A9P5YQT5</accession>
<evidence type="ECO:0000256" key="3">
    <source>
        <dbReference type="SAM" id="SignalP"/>
    </source>
</evidence>
<dbReference type="AlphaFoldDB" id="A0A9P5YQT5"/>
<feature type="chain" id="PRO_5040223482" description="Antifreeze protein" evidence="3">
    <location>
        <begin position="27"/>
        <end position="259"/>
    </location>
</feature>
<organism evidence="4 5">
    <name type="scientific">Pholiota conissans</name>
    <dbReference type="NCBI Taxonomy" id="109636"/>
    <lineage>
        <taxon>Eukaryota</taxon>
        <taxon>Fungi</taxon>
        <taxon>Dikarya</taxon>
        <taxon>Basidiomycota</taxon>
        <taxon>Agaricomycotina</taxon>
        <taxon>Agaricomycetes</taxon>
        <taxon>Agaricomycetidae</taxon>
        <taxon>Agaricales</taxon>
        <taxon>Agaricineae</taxon>
        <taxon>Strophariaceae</taxon>
        <taxon>Pholiota</taxon>
    </lineage>
</organism>
<reference evidence="4" key="1">
    <citation type="submission" date="2020-11" db="EMBL/GenBank/DDBJ databases">
        <authorList>
            <consortium name="DOE Joint Genome Institute"/>
            <person name="Ahrendt S."/>
            <person name="Riley R."/>
            <person name="Andreopoulos W."/>
            <person name="Labutti K."/>
            <person name="Pangilinan J."/>
            <person name="Ruiz-Duenas F.J."/>
            <person name="Barrasa J.M."/>
            <person name="Sanchez-Garcia M."/>
            <person name="Camarero S."/>
            <person name="Miyauchi S."/>
            <person name="Serrano A."/>
            <person name="Linde D."/>
            <person name="Babiker R."/>
            <person name="Drula E."/>
            <person name="Ayuso-Fernandez I."/>
            <person name="Pacheco R."/>
            <person name="Padilla G."/>
            <person name="Ferreira P."/>
            <person name="Barriuso J."/>
            <person name="Kellner H."/>
            <person name="Castanera R."/>
            <person name="Alfaro M."/>
            <person name="Ramirez L."/>
            <person name="Pisabarro A.G."/>
            <person name="Kuo A."/>
            <person name="Tritt A."/>
            <person name="Lipzen A."/>
            <person name="He G."/>
            <person name="Yan M."/>
            <person name="Ng V."/>
            <person name="Cullen D."/>
            <person name="Martin F."/>
            <person name="Rosso M.-N."/>
            <person name="Henrissat B."/>
            <person name="Hibbett D."/>
            <person name="Martinez A.T."/>
            <person name="Grigoriev I.V."/>
        </authorList>
    </citation>
    <scope>NUCLEOTIDE SEQUENCE</scope>
    <source>
        <strain evidence="4">CIRM-BRFM 674</strain>
    </source>
</reference>
<evidence type="ECO:0000256" key="1">
    <source>
        <dbReference type="ARBA" id="ARBA00005445"/>
    </source>
</evidence>
<feature type="signal peptide" evidence="3">
    <location>
        <begin position="1"/>
        <end position="26"/>
    </location>
</feature>
<gene>
    <name evidence="4" type="ORF">BDN70DRAFT_886370</name>
</gene>
<keyword evidence="2 3" id="KW-0732">Signal</keyword>
<dbReference type="Proteomes" id="UP000807469">
    <property type="component" value="Unassembled WGS sequence"/>
</dbReference>
<comment type="caution">
    <text evidence="4">The sequence shown here is derived from an EMBL/GenBank/DDBJ whole genome shotgun (WGS) entry which is preliminary data.</text>
</comment>
<evidence type="ECO:0000313" key="5">
    <source>
        <dbReference type="Proteomes" id="UP000807469"/>
    </source>
</evidence>
<sequence length="259" mass="26931">MKSPSKFRIHRITQGALLLSALLCEATGPPGPVLPSLGTAASFNVFAANSITSLAPFALGNVGLYDSDSSSFSYTQLGTTVPFTKDASGKFGNQFLSATCFSTDLSSPTPSILGNAAADFQAAFDNATALTQSRIMNLGNGQIGGQALTPGLYHWPGNVVAATNFTAVGGPADTWIFQINGDLTIRPNVTFLGKGGAIPQNILWAVSGDVNVGSRATLQGLLLSENDIMFGDRSQHLGLILSMNSVSFGVDAFHNSIIL</sequence>
<evidence type="ECO:0000313" key="4">
    <source>
        <dbReference type="EMBL" id="KAF9472979.1"/>
    </source>
</evidence>
<dbReference type="OrthoDB" id="10264374at2759"/>